<dbReference type="AlphaFoldDB" id="A0A087S1N2"/>
<protein>
    <submittedName>
        <fullName evidence="2">Uncharacterized protein</fullName>
    </submittedName>
</protein>
<dbReference type="EMBL" id="JOSZ01000006">
    <property type="protein sequence ID" value="KFM19636.1"/>
    <property type="molecule type" value="Genomic_DNA"/>
</dbReference>
<accession>A0A087S1N2</accession>
<evidence type="ECO:0000313" key="2">
    <source>
        <dbReference type="EMBL" id="KFM19636.1"/>
    </source>
</evidence>
<keyword evidence="3" id="KW-1185">Reference proteome</keyword>
<feature type="transmembrane region" description="Helical" evidence="1">
    <location>
        <begin position="47"/>
        <end position="66"/>
    </location>
</feature>
<dbReference type="PATRIC" id="fig|1502295.3.peg.611"/>
<feature type="transmembrane region" description="Helical" evidence="1">
    <location>
        <begin position="18"/>
        <end position="41"/>
    </location>
</feature>
<keyword evidence="1" id="KW-0812">Transmembrane</keyword>
<comment type="caution">
    <text evidence="2">The sequence shown here is derived from an EMBL/GenBank/DDBJ whole genome shotgun (WGS) entry which is preliminary data.</text>
</comment>
<proteinExistence type="predicted"/>
<evidence type="ECO:0000256" key="1">
    <source>
        <dbReference type="SAM" id="Phobius"/>
    </source>
</evidence>
<gene>
    <name evidence="2" type="ORF">AAA799P11_00625</name>
</gene>
<reference evidence="2 3" key="1">
    <citation type="submission" date="2014-06" db="EMBL/GenBank/DDBJ databases">
        <authorList>
            <person name="Ngugi D.K."/>
            <person name="Blom J."/>
            <person name="Alam I."/>
            <person name="Rashid M."/>
            <person name="Baalawi W."/>
            <person name="Zhang G."/>
            <person name="Hikmawan T."/>
            <person name="Guan Y."/>
            <person name="Antunes A."/>
            <person name="Siam R."/>
            <person name="El-Dorry H."/>
            <person name="Bajic V."/>
            <person name="Stingl U."/>
        </authorList>
    </citation>
    <scope>NUCLEOTIDE SEQUENCE [LARGE SCALE GENOMIC DNA]</scope>
    <source>
        <strain evidence="2">SCGC AAA799-P11</strain>
    </source>
</reference>
<dbReference type="Proteomes" id="UP000029387">
    <property type="component" value="Unassembled WGS sequence"/>
</dbReference>
<keyword evidence="1" id="KW-0472">Membrane</keyword>
<name>A0A087S1N2_9ARCH</name>
<evidence type="ECO:0000313" key="3">
    <source>
        <dbReference type="Proteomes" id="UP000029387"/>
    </source>
</evidence>
<keyword evidence="1" id="KW-1133">Transmembrane helix</keyword>
<organism evidence="2 3">
    <name type="scientific">Marine Group I thaumarchaeote SCGC AAA799-P11</name>
    <dbReference type="NCBI Taxonomy" id="1502295"/>
    <lineage>
        <taxon>Archaea</taxon>
        <taxon>Nitrososphaerota</taxon>
        <taxon>Marine Group I</taxon>
    </lineage>
</organism>
<sequence>MELLSEDEKHTKLTKKEIILRGSIIALITTIPSLIIFVLVWYFLDDVVIGAISGAIVHFVAMGFSLKISKKLLVKK</sequence>